<dbReference type="STRING" id="1392247.A0A3N4L052"/>
<evidence type="ECO:0000256" key="2">
    <source>
        <dbReference type="ARBA" id="ARBA00022630"/>
    </source>
</evidence>
<comment type="similarity">
    <text evidence="1">Belongs to the paxM FAD-dependent monooxygenase family.</text>
</comment>
<keyword evidence="9" id="KW-1185">Reference proteome</keyword>
<organism evidence="8 9">
    <name type="scientific">Morchella conica CCBAS932</name>
    <dbReference type="NCBI Taxonomy" id="1392247"/>
    <lineage>
        <taxon>Eukaryota</taxon>
        <taxon>Fungi</taxon>
        <taxon>Dikarya</taxon>
        <taxon>Ascomycota</taxon>
        <taxon>Pezizomycotina</taxon>
        <taxon>Pezizomycetes</taxon>
        <taxon>Pezizales</taxon>
        <taxon>Morchellaceae</taxon>
        <taxon>Morchella</taxon>
    </lineage>
</organism>
<dbReference type="InterPro" id="IPR050493">
    <property type="entry name" value="FAD-dep_Monooxygenase_BioMet"/>
</dbReference>
<keyword evidence="2" id="KW-0285">Flavoprotein</keyword>
<dbReference type="AlphaFoldDB" id="A0A3N4L052"/>
<dbReference type="PANTHER" id="PTHR13789:SF236">
    <property type="entry name" value="MONOOXYGENASE, PUTATIVE (AFU_ORTHOLOGUE AFUA_6G12060)-RELATED"/>
    <property type="match status" value="1"/>
</dbReference>
<evidence type="ECO:0000256" key="4">
    <source>
        <dbReference type="ARBA" id="ARBA00023002"/>
    </source>
</evidence>
<feature type="compositionally biased region" description="Basic and acidic residues" evidence="6">
    <location>
        <begin position="463"/>
        <end position="472"/>
    </location>
</feature>
<proteinExistence type="inferred from homology"/>
<evidence type="ECO:0000256" key="6">
    <source>
        <dbReference type="SAM" id="MobiDB-lite"/>
    </source>
</evidence>
<evidence type="ECO:0000259" key="7">
    <source>
        <dbReference type="Pfam" id="PF01494"/>
    </source>
</evidence>
<dbReference type="InParanoid" id="A0A3N4L052"/>
<dbReference type="InterPro" id="IPR002938">
    <property type="entry name" value="FAD-bd"/>
</dbReference>
<dbReference type="SUPFAM" id="SSF54373">
    <property type="entry name" value="FAD-linked reductases, C-terminal domain"/>
    <property type="match status" value="1"/>
</dbReference>
<reference evidence="8 9" key="1">
    <citation type="journal article" date="2018" name="Nat. Ecol. Evol.">
        <title>Pezizomycetes genomes reveal the molecular basis of ectomycorrhizal truffle lifestyle.</title>
        <authorList>
            <person name="Murat C."/>
            <person name="Payen T."/>
            <person name="Noel B."/>
            <person name="Kuo A."/>
            <person name="Morin E."/>
            <person name="Chen J."/>
            <person name="Kohler A."/>
            <person name="Krizsan K."/>
            <person name="Balestrini R."/>
            <person name="Da Silva C."/>
            <person name="Montanini B."/>
            <person name="Hainaut M."/>
            <person name="Levati E."/>
            <person name="Barry K.W."/>
            <person name="Belfiori B."/>
            <person name="Cichocki N."/>
            <person name="Clum A."/>
            <person name="Dockter R.B."/>
            <person name="Fauchery L."/>
            <person name="Guy J."/>
            <person name="Iotti M."/>
            <person name="Le Tacon F."/>
            <person name="Lindquist E.A."/>
            <person name="Lipzen A."/>
            <person name="Malagnac F."/>
            <person name="Mello A."/>
            <person name="Molinier V."/>
            <person name="Miyauchi S."/>
            <person name="Poulain J."/>
            <person name="Riccioni C."/>
            <person name="Rubini A."/>
            <person name="Sitrit Y."/>
            <person name="Splivallo R."/>
            <person name="Traeger S."/>
            <person name="Wang M."/>
            <person name="Zifcakova L."/>
            <person name="Wipf D."/>
            <person name="Zambonelli A."/>
            <person name="Paolocci F."/>
            <person name="Nowrousian M."/>
            <person name="Ottonello S."/>
            <person name="Baldrian P."/>
            <person name="Spatafora J.W."/>
            <person name="Henrissat B."/>
            <person name="Nagy L.G."/>
            <person name="Aury J.M."/>
            <person name="Wincker P."/>
            <person name="Grigoriev I.V."/>
            <person name="Bonfante P."/>
            <person name="Martin F.M."/>
        </authorList>
    </citation>
    <scope>NUCLEOTIDE SEQUENCE [LARGE SCALE GENOMIC DNA]</scope>
    <source>
        <strain evidence="8 9">CCBAS932</strain>
    </source>
</reference>
<name>A0A3N4L052_9PEZI</name>
<feature type="region of interest" description="Disordered" evidence="6">
    <location>
        <begin position="438"/>
        <end position="472"/>
    </location>
</feature>
<dbReference type="GO" id="GO:0004497">
    <property type="term" value="F:monooxygenase activity"/>
    <property type="evidence" value="ECO:0007669"/>
    <property type="project" value="UniProtKB-KW"/>
</dbReference>
<dbReference type="Proteomes" id="UP000277580">
    <property type="component" value="Unassembled WGS sequence"/>
</dbReference>
<dbReference type="Pfam" id="PF01494">
    <property type="entry name" value="FAD_binding_3"/>
    <property type="match status" value="1"/>
</dbReference>
<dbReference type="Gene3D" id="3.50.50.60">
    <property type="entry name" value="FAD/NAD(P)-binding domain"/>
    <property type="match status" value="1"/>
</dbReference>
<dbReference type="OrthoDB" id="16820at2759"/>
<dbReference type="SUPFAM" id="SSF51905">
    <property type="entry name" value="FAD/NAD(P)-binding domain"/>
    <property type="match status" value="1"/>
</dbReference>
<evidence type="ECO:0000256" key="1">
    <source>
        <dbReference type="ARBA" id="ARBA00007992"/>
    </source>
</evidence>
<sequence length="472" mass="52714">MASPIAQYPKTGIRVIIVGAGFGGLTAAIECTLKGHTAIIVEKTPTFEQLGDIISISTNAGRIMSRWDPALIEEKLRPVCMRHSGFKIQNKDGQQIFFQAAMPPNRERPMYNGHRADIHKVFYEYAKSLGVEFNMGQKVTGYKEDAASGKAWIETESGEIFKGDVVVGADGVRSRARKLILGYEDKPRSSGYSVWRAWFNAEENGVTTDPLTKEFVENGDTHTGWLGDDMHLLVASCKGGKEISWVCTRKDDSNLEESWSSKGKVEDVLNRIKDWDPKCRAIVSKSPSCMDWKLVCRDPLPTWVSPTGHTCLLGDAAHPFLPTSVQGCSQAIEDGSVLATCLSLSHQDSTIPASEKIPRALRAYERLRYERVKSAQKTGEDLRDKWHKCDYKTVHLNPESIRMPREDWLIKHDSERFVRRMWGSVAAELTGGPVIPRKSLAAGRESDEKFDNIELPPTPISTPKEELANPLR</sequence>
<accession>A0A3N4L052</accession>
<keyword evidence="3" id="KW-0274">FAD</keyword>
<dbReference type="GO" id="GO:0071949">
    <property type="term" value="F:FAD binding"/>
    <property type="evidence" value="ECO:0007669"/>
    <property type="project" value="InterPro"/>
</dbReference>
<evidence type="ECO:0000256" key="3">
    <source>
        <dbReference type="ARBA" id="ARBA00022827"/>
    </source>
</evidence>
<keyword evidence="5" id="KW-0503">Monooxygenase</keyword>
<evidence type="ECO:0000313" key="8">
    <source>
        <dbReference type="EMBL" id="RPB16187.1"/>
    </source>
</evidence>
<feature type="domain" description="FAD-binding" evidence="7">
    <location>
        <begin position="14"/>
        <end position="344"/>
    </location>
</feature>
<evidence type="ECO:0000256" key="5">
    <source>
        <dbReference type="ARBA" id="ARBA00023033"/>
    </source>
</evidence>
<dbReference type="PANTHER" id="PTHR13789">
    <property type="entry name" value="MONOOXYGENASE"/>
    <property type="match status" value="1"/>
</dbReference>
<dbReference type="EMBL" id="ML119110">
    <property type="protein sequence ID" value="RPB16187.1"/>
    <property type="molecule type" value="Genomic_DNA"/>
</dbReference>
<dbReference type="PRINTS" id="PR00420">
    <property type="entry name" value="RNGMNOXGNASE"/>
</dbReference>
<evidence type="ECO:0000313" key="9">
    <source>
        <dbReference type="Proteomes" id="UP000277580"/>
    </source>
</evidence>
<dbReference type="InterPro" id="IPR036188">
    <property type="entry name" value="FAD/NAD-bd_sf"/>
</dbReference>
<gene>
    <name evidence="8" type="ORF">P167DRAFT_501030</name>
</gene>
<keyword evidence="4" id="KW-0560">Oxidoreductase</keyword>
<protein>
    <submittedName>
        <fullName evidence="8">FAD/NAD(P)-binding domain-containing protein</fullName>
    </submittedName>
</protein>